<protein>
    <submittedName>
        <fullName evidence="1">Uncharacterized protein</fullName>
    </submittedName>
</protein>
<accession>N4X9R9</accession>
<reference evidence="2" key="2">
    <citation type="journal article" date="2013" name="PLoS Genet.">
        <title>Comparative genome structure, secondary metabolite, and effector coding capacity across Cochliobolus pathogens.</title>
        <authorList>
            <person name="Condon B.J."/>
            <person name="Leng Y."/>
            <person name="Wu D."/>
            <person name="Bushley K.E."/>
            <person name="Ohm R.A."/>
            <person name="Otillar R."/>
            <person name="Martin J."/>
            <person name="Schackwitz W."/>
            <person name="Grimwood J."/>
            <person name="MohdZainudin N."/>
            <person name="Xue C."/>
            <person name="Wang R."/>
            <person name="Manning V.A."/>
            <person name="Dhillon B."/>
            <person name="Tu Z.J."/>
            <person name="Steffenson B.J."/>
            <person name="Salamov A."/>
            <person name="Sun H."/>
            <person name="Lowry S."/>
            <person name="LaButti K."/>
            <person name="Han J."/>
            <person name="Copeland A."/>
            <person name="Lindquist E."/>
            <person name="Barry K."/>
            <person name="Schmutz J."/>
            <person name="Baker S.E."/>
            <person name="Ciuffetti L.M."/>
            <person name="Grigoriev I.V."/>
            <person name="Zhong S."/>
            <person name="Turgeon B.G."/>
        </authorList>
    </citation>
    <scope>NUCLEOTIDE SEQUENCE [LARGE SCALE GENOMIC DNA]</scope>
    <source>
        <strain evidence="2">C4 / ATCC 48331 / race T</strain>
    </source>
</reference>
<keyword evidence="2" id="KW-1185">Reference proteome</keyword>
<dbReference type="HOGENOM" id="CLU_1525006_0_0_1"/>
<evidence type="ECO:0000313" key="2">
    <source>
        <dbReference type="Proteomes" id="UP000012338"/>
    </source>
</evidence>
<evidence type="ECO:0000313" key="1">
    <source>
        <dbReference type="EMBL" id="ENI01937.1"/>
    </source>
</evidence>
<organism evidence="1 2">
    <name type="scientific">Cochliobolus heterostrophus (strain C4 / ATCC 48331 / race T)</name>
    <name type="common">Southern corn leaf blight fungus</name>
    <name type="synonym">Bipolaris maydis</name>
    <dbReference type="NCBI Taxonomy" id="665024"/>
    <lineage>
        <taxon>Eukaryota</taxon>
        <taxon>Fungi</taxon>
        <taxon>Dikarya</taxon>
        <taxon>Ascomycota</taxon>
        <taxon>Pezizomycotina</taxon>
        <taxon>Dothideomycetes</taxon>
        <taxon>Pleosporomycetidae</taxon>
        <taxon>Pleosporales</taxon>
        <taxon>Pleosporineae</taxon>
        <taxon>Pleosporaceae</taxon>
        <taxon>Bipolaris</taxon>
    </lineage>
</organism>
<gene>
    <name evidence="1" type="ORF">COCC4DRAFT_26154</name>
</gene>
<dbReference type="Proteomes" id="UP000012338">
    <property type="component" value="Unassembled WGS sequence"/>
</dbReference>
<dbReference type="AlphaFoldDB" id="N4X9R9"/>
<proteinExistence type="predicted"/>
<sequence length="176" mass="19072">MRGPLGGGGECPALRLFSSFLEPGCTCNHSRASGYCIRRETAPAHLDSYIVSLAANVVRSSVPPLKHRSPSRYAQLPGIHKTLSAHWVATSNNKYKHKAQSKSAEKLGQGLDPEGFYRLIGASLTGALGNLAGRKAAAEGGKGRRLQLVIGEIFCWKTILKIRRLERNVAVDTTMF</sequence>
<name>N4X9R9_COCH4</name>
<reference evidence="1 2" key="1">
    <citation type="journal article" date="2012" name="PLoS Pathog.">
        <title>Diverse lifestyles and strategies of plant pathogenesis encoded in the genomes of eighteen Dothideomycetes fungi.</title>
        <authorList>
            <person name="Ohm R.A."/>
            <person name="Feau N."/>
            <person name="Henrissat B."/>
            <person name="Schoch C.L."/>
            <person name="Horwitz B.A."/>
            <person name="Barry K.W."/>
            <person name="Condon B.J."/>
            <person name="Copeland A.C."/>
            <person name="Dhillon B."/>
            <person name="Glaser F."/>
            <person name="Hesse C.N."/>
            <person name="Kosti I."/>
            <person name="LaButti K."/>
            <person name="Lindquist E.A."/>
            <person name="Lucas S."/>
            <person name="Salamov A.A."/>
            <person name="Bradshaw R.E."/>
            <person name="Ciuffetti L."/>
            <person name="Hamelin R.C."/>
            <person name="Kema G.H.J."/>
            <person name="Lawrence C."/>
            <person name="Scott J.A."/>
            <person name="Spatafora J.W."/>
            <person name="Turgeon B.G."/>
            <person name="de Wit P.J.G.M."/>
            <person name="Zhong S."/>
            <person name="Goodwin S.B."/>
            <person name="Grigoriev I.V."/>
        </authorList>
    </citation>
    <scope>NUCLEOTIDE SEQUENCE [LARGE SCALE GENOMIC DNA]</scope>
    <source>
        <strain evidence="2">C4 / ATCC 48331 / race T</strain>
    </source>
</reference>
<dbReference type="EMBL" id="KB733465">
    <property type="protein sequence ID" value="ENI01937.1"/>
    <property type="molecule type" value="Genomic_DNA"/>
</dbReference>